<evidence type="ECO:0000259" key="7">
    <source>
        <dbReference type="Pfam" id="PF23347"/>
    </source>
</evidence>
<dbReference type="InterPro" id="IPR036322">
    <property type="entry name" value="WD40_repeat_dom_sf"/>
</dbReference>
<accession>A0AAV8CJS5</accession>
<dbReference type="SUPFAM" id="SSF50978">
    <property type="entry name" value="WD40 repeat-like"/>
    <property type="match status" value="1"/>
</dbReference>
<evidence type="ECO:0000256" key="3">
    <source>
        <dbReference type="ARBA" id="ARBA00023242"/>
    </source>
</evidence>
<feature type="region of interest" description="Disordered" evidence="4">
    <location>
        <begin position="32"/>
        <end position="51"/>
    </location>
</feature>
<dbReference type="PANTHER" id="PTHR21286">
    <property type="entry name" value="NUCLEAR PORE COMPLEX PROTEIN NUP160"/>
    <property type="match status" value="1"/>
</dbReference>
<feature type="domain" description="NUP160 middle TPR" evidence="8">
    <location>
        <begin position="900"/>
        <end position="1162"/>
    </location>
</feature>
<dbReference type="Pfam" id="PF23354">
    <property type="entry name" value="TPR_NUP160_120_M"/>
    <property type="match status" value="1"/>
</dbReference>
<comment type="subcellular location">
    <subcellularLocation>
        <location evidence="1">Nucleus</location>
    </subcellularLocation>
</comment>
<dbReference type="Gene3D" id="2.130.10.10">
    <property type="entry name" value="YVTN repeat-like/Quinoprotein amine dehydrogenase"/>
    <property type="match status" value="1"/>
</dbReference>
<dbReference type="Pfam" id="PF11715">
    <property type="entry name" value="Beta-prop_Nup120_160"/>
    <property type="match status" value="1"/>
</dbReference>
<sequence>MASSTSTSAAAKPVAGVEVSIPGSDKLDWISLTVPSSPPSPSPSPLSSHTVGSRDLAGCHIIKDDPQSYIVWRFHKSIPNALELFDVSPSKEFPSSGLRLVFKDALYPFAFLYKNEVKSGSTTTYSLVTVTVSGFAYLCDIRSPSSYSPGSTFPANDTLEISIRSNASLGEITAVTATPGCLVIGRQDGSISCYQLGKIDPNSPGFSYELRDDAVIGRILRNFVSRVRGAGAVKDIVISDVHGRKLIFSIHEDNALRVWDLLNRMRLLCLNLTPYQPQGANLSRLCVGSIDMDKDLIHIAILYHSASEQERNGITVYSFDLNTEEKMLFSHEPSSFDVPLGEGKAIDIKMSSSKLWILKQVGSISYELIDLDCDTESSSAYKLQEETVGEQLFQDSDDADLIWTSDALCSFLKDEALNFLSSIFLRRLIQPGVYQSLALRETFLGYKKFLSESQFQSLSLTGIRKEIVGIIEREGANKNLNLSVYNWRKFCSQFFQHWRENNLPYGLLLDSNSGAFGLIRKGSLSLFRPLESAEQLAFGSSESVVSHLSDTSIEPQVLVEVLACIKSISHHLGWVGHAFYQESLISSIVSSEDIISQLVKFMEAGFGPSSPASLVTIFGSDAYLAKRQSAQKNQRKFMVEILLSLHNLRSSATSWGAALVAVERYLQCLRPQKLNARNIELKSGYGLNYSVMVQVMSQVARKMFESAFNIHLFLAYLVNISGQVSLTQADVAKIKLHLFPLVEEILVQWALVLYAGATPTTRPPLEDFSSQLSSLQIGDADKFSLRKRLGYIYFTQACLLDFPSLDGGRDSLSSSILNLTDLIDLTRKFISSILWGTDSECTASIFSGLITHLTPNLVRHGQYEAAENLLGIVDTYSRNKRASQREQVSDSEWCARLHLRGFCLLMLANAELDSGLKDQKTHESIRCFFRAASGQEAPQILQNFSSETGFHHSGEGESVAVWRVHYYQWAMHLFEQYSISEGVCRFALAALEQVDTIAEDEFSEPMSTVRGRLWANVFKCSLDLKRYGDAYSAIISNPDQDNKFICLRRFVIVLCEIGATKILCDGEIPFVGLVNRVEKELFSKAERADLSSKPNLYKVLYAFEAQRNNWRKAAAFMYRYSVRIKKELDLQMGEAPYSNSRISSALQDRLHALSSAINALQLVDRAHAWFDVSPNEACARVSPLKKPRNGCAENYISDLKPEQQGTQYCVDLDALEKEIVITSAQYMLSLRDSKFKLSGSQTLSNFVDVLIHENLHEAAFNVILKFWKGSAMERELESAFVSMAQNCCPGTTRKESSRSNVRSALLLLSAEDRMDDSMEDSPVAFQFKGSGQWEALEYHLENYRKLHPRLPVVVAETLLHTDPYIELPLWLVHIFKGGRNAKSWGMTGQESDTATLFRLYINYGRYTEATNLLLEYLESYALSRPGDVINRKRMSAVWFPYTAVQQLWCDLEEMQSAGHGVEQCSQLKKLLSQSLVAHLKQIKLDSEDVLSSRPRQEM</sequence>
<dbReference type="GO" id="GO:0005643">
    <property type="term" value="C:nuclear pore"/>
    <property type="evidence" value="ECO:0007669"/>
    <property type="project" value="TreeGrafter"/>
</dbReference>
<dbReference type="InterPro" id="IPR021717">
    <property type="entry name" value="Nucleoporin_Nup160"/>
</dbReference>
<dbReference type="InterPro" id="IPR056535">
    <property type="entry name" value="TPR_NUP160_M"/>
</dbReference>
<dbReference type="EMBL" id="JAMFTS010000005">
    <property type="protein sequence ID" value="KAJ4754721.1"/>
    <property type="molecule type" value="Genomic_DNA"/>
</dbReference>
<feature type="domain" description="NUP160 C-terminal TPR" evidence="7">
    <location>
        <begin position="1212"/>
        <end position="1490"/>
    </location>
</feature>
<dbReference type="InterPro" id="IPR059141">
    <property type="entry name" value="Beta-prop_Nup120_160"/>
</dbReference>
<dbReference type="Proteomes" id="UP001140206">
    <property type="component" value="Chromosome 5"/>
</dbReference>
<evidence type="ECO:0000259" key="6">
    <source>
        <dbReference type="Pfam" id="PF17238"/>
    </source>
</evidence>
<comment type="caution">
    <text evidence="9">The sequence shown here is derived from an EMBL/GenBank/DDBJ whole genome shotgun (WGS) entry which is preliminary data.</text>
</comment>
<evidence type="ECO:0000313" key="10">
    <source>
        <dbReference type="Proteomes" id="UP001140206"/>
    </source>
</evidence>
<feature type="domain" description="NUP160 helical" evidence="6">
    <location>
        <begin position="548"/>
        <end position="738"/>
    </location>
</feature>
<keyword evidence="2" id="KW-0813">Transport</keyword>
<evidence type="ECO:0000256" key="4">
    <source>
        <dbReference type="SAM" id="MobiDB-lite"/>
    </source>
</evidence>
<keyword evidence="10" id="KW-1185">Reference proteome</keyword>
<dbReference type="PANTHER" id="PTHR21286:SF0">
    <property type="entry name" value="NUCLEAR PORE COMPLEX PROTEIN NUP160"/>
    <property type="match status" value="1"/>
</dbReference>
<dbReference type="InterPro" id="IPR015943">
    <property type="entry name" value="WD40/YVTN_repeat-like_dom_sf"/>
</dbReference>
<evidence type="ECO:0000259" key="8">
    <source>
        <dbReference type="Pfam" id="PF23354"/>
    </source>
</evidence>
<feature type="domain" description="Nucleoporin Nup120/160 beta-propeller" evidence="5">
    <location>
        <begin position="69"/>
        <end position="534"/>
    </location>
</feature>
<dbReference type="GO" id="GO:0017056">
    <property type="term" value="F:structural constituent of nuclear pore"/>
    <property type="evidence" value="ECO:0007669"/>
    <property type="project" value="TreeGrafter"/>
</dbReference>
<dbReference type="InterPro" id="IPR056536">
    <property type="entry name" value="TPR_NUP160_C"/>
</dbReference>
<reference evidence="9" key="1">
    <citation type="submission" date="2022-08" db="EMBL/GenBank/DDBJ databases">
        <authorList>
            <person name="Marques A."/>
        </authorList>
    </citation>
    <scope>NUCLEOTIDE SEQUENCE</scope>
    <source>
        <strain evidence="9">RhyPub2mFocal</strain>
        <tissue evidence="9">Leaves</tissue>
    </source>
</reference>
<gene>
    <name evidence="9" type="ORF">LUZ62_089126</name>
</gene>
<name>A0AAV8CJS5_9POAL</name>
<protein>
    <submittedName>
        <fullName evidence="9">Nuclear pore complex protein NUP160</fullName>
    </submittedName>
</protein>
<proteinExistence type="predicted"/>
<evidence type="ECO:0000313" key="9">
    <source>
        <dbReference type="EMBL" id="KAJ4754721.1"/>
    </source>
</evidence>
<dbReference type="Pfam" id="PF23347">
    <property type="entry name" value="TPR_Nup160_C"/>
    <property type="match status" value="1"/>
</dbReference>
<evidence type="ECO:0000259" key="5">
    <source>
        <dbReference type="Pfam" id="PF11715"/>
    </source>
</evidence>
<evidence type="ECO:0000256" key="2">
    <source>
        <dbReference type="ARBA" id="ARBA00022448"/>
    </source>
</evidence>
<dbReference type="InterPro" id="IPR035192">
    <property type="entry name" value="NUP160_hel_plant"/>
</dbReference>
<evidence type="ECO:0000256" key="1">
    <source>
        <dbReference type="ARBA" id="ARBA00004123"/>
    </source>
</evidence>
<keyword evidence="3" id="KW-0539">Nucleus</keyword>
<dbReference type="Pfam" id="PF17238">
    <property type="entry name" value="NUP160_helical_2"/>
    <property type="match status" value="1"/>
</dbReference>
<organism evidence="9 10">
    <name type="scientific">Rhynchospora pubera</name>
    <dbReference type="NCBI Taxonomy" id="906938"/>
    <lineage>
        <taxon>Eukaryota</taxon>
        <taxon>Viridiplantae</taxon>
        <taxon>Streptophyta</taxon>
        <taxon>Embryophyta</taxon>
        <taxon>Tracheophyta</taxon>
        <taxon>Spermatophyta</taxon>
        <taxon>Magnoliopsida</taxon>
        <taxon>Liliopsida</taxon>
        <taxon>Poales</taxon>
        <taxon>Cyperaceae</taxon>
        <taxon>Cyperoideae</taxon>
        <taxon>Rhynchosporeae</taxon>
        <taxon>Rhynchospora</taxon>
    </lineage>
</organism>